<evidence type="ECO:0000313" key="2">
    <source>
        <dbReference type="Proteomes" id="UP000749559"/>
    </source>
</evidence>
<dbReference type="AlphaFoldDB" id="A0A8J1XT41"/>
<accession>A0A8J1XT41</accession>
<keyword evidence="2" id="KW-1185">Reference proteome</keyword>
<organism evidence="1 2">
    <name type="scientific">Owenia fusiformis</name>
    <name type="common">Polychaete worm</name>
    <dbReference type="NCBI Taxonomy" id="6347"/>
    <lineage>
        <taxon>Eukaryota</taxon>
        <taxon>Metazoa</taxon>
        <taxon>Spiralia</taxon>
        <taxon>Lophotrochozoa</taxon>
        <taxon>Annelida</taxon>
        <taxon>Polychaeta</taxon>
        <taxon>Sedentaria</taxon>
        <taxon>Canalipalpata</taxon>
        <taxon>Sabellida</taxon>
        <taxon>Oweniida</taxon>
        <taxon>Oweniidae</taxon>
        <taxon>Owenia</taxon>
    </lineage>
</organism>
<sequence length="235" mass="27128">MIRLINRYLKTILKLIIAIGMGCVCLYIGYHEPRKSIQLYSLNITQNSTLLNRDGPTSSAKPYWNKTPTSTLANNKESRKTRENTNIFLEKNASLIQPINNQDANPKHSDRNSTDEKFGDKWTLAGKVWESADFKMKYTFNNIASDLMKDLLNFDYTGLNNFYPIHCDFIDTMTNSKQRIASSTNKKVYIVKYTGETIRHINFFGDISHNSRFDLKSLMLEDILIVLCIDNAKKY</sequence>
<proteinExistence type="predicted"/>
<evidence type="ECO:0000313" key="1">
    <source>
        <dbReference type="EMBL" id="CAH1779484.1"/>
    </source>
</evidence>
<name>A0A8J1XT41_OWEFU</name>
<comment type="caution">
    <text evidence="1">The sequence shown here is derived from an EMBL/GenBank/DDBJ whole genome shotgun (WGS) entry which is preliminary data.</text>
</comment>
<reference evidence="1" key="1">
    <citation type="submission" date="2022-03" db="EMBL/GenBank/DDBJ databases">
        <authorList>
            <person name="Martin C."/>
        </authorList>
    </citation>
    <scope>NUCLEOTIDE SEQUENCE</scope>
</reference>
<dbReference type="EMBL" id="CAIIXF020000003">
    <property type="protein sequence ID" value="CAH1779484.1"/>
    <property type="molecule type" value="Genomic_DNA"/>
</dbReference>
<gene>
    <name evidence="1" type="ORF">OFUS_LOCUS6289</name>
</gene>
<dbReference type="Proteomes" id="UP000749559">
    <property type="component" value="Unassembled WGS sequence"/>
</dbReference>
<protein>
    <submittedName>
        <fullName evidence="1">Uncharacterized protein</fullName>
    </submittedName>
</protein>